<dbReference type="Proteomes" id="UP000548787">
    <property type="component" value="Unassembled WGS sequence"/>
</dbReference>
<organism evidence="3 4">
    <name type="scientific">Listeria rustica</name>
    <dbReference type="NCBI Taxonomy" id="2713503"/>
    <lineage>
        <taxon>Bacteria</taxon>
        <taxon>Bacillati</taxon>
        <taxon>Bacillota</taxon>
        <taxon>Bacilli</taxon>
        <taxon>Bacillales</taxon>
        <taxon>Listeriaceae</taxon>
        <taxon>Listeria</taxon>
    </lineage>
</organism>
<protein>
    <submittedName>
        <fullName evidence="3">VanZ family protein</fullName>
    </submittedName>
</protein>
<feature type="transmembrane region" description="Helical" evidence="1">
    <location>
        <begin position="112"/>
        <end position="134"/>
    </location>
</feature>
<keyword evidence="4" id="KW-1185">Reference proteome</keyword>
<dbReference type="PANTHER" id="PTHR36834:SF1">
    <property type="entry name" value="INTEGRAL MEMBRANE PROTEIN"/>
    <property type="match status" value="1"/>
</dbReference>
<keyword evidence="1" id="KW-0472">Membrane</keyword>
<comment type="caution">
    <text evidence="3">The sequence shown here is derived from an EMBL/GenBank/DDBJ whole genome shotgun (WGS) entry which is preliminary data.</text>
</comment>
<dbReference type="InterPro" id="IPR006976">
    <property type="entry name" value="VanZ-like"/>
</dbReference>
<feature type="transmembrane region" description="Helical" evidence="1">
    <location>
        <begin position="87"/>
        <end position="105"/>
    </location>
</feature>
<evidence type="ECO:0000313" key="4">
    <source>
        <dbReference type="Proteomes" id="UP000548787"/>
    </source>
</evidence>
<accession>A0A7W1YFT8</accession>
<evidence type="ECO:0000259" key="2">
    <source>
        <dbReference type="Pfam" id="PF04892"/>
    </source>
</evidence>
<feature type="transmembrane region" description="Helical" evidence="1">
    <location>
        <begin position="12"/>
        <end position="29"/>
    </location>
</feature>
<feature type="domain" description="VanZ-like" evidence="2">
    <location>
        <begin position="42"/>
        <end position="163"/>
    </location>
</feature>
<keyword evidence="1" id="KW-1133">Transmembrane helix</keyword>
<dbReference type="PANTHER" id="PTHR36834">
    <property type="entry name" value="MEMBRANE PROTEIN-RELATED"/>
    <property type="match status" value="1"/>
</dbReference>
<reference evidence="3 4" key="2">
    <citation type="submission" date="2020-08" db="EMBL/GenBank/DDBJ databases">
        <title>Listeria ohnekaius sp. nov. and Listeria portnoyii sp. nov. isolated from non-agricultural and natural environments.</title>
        <authorList>
            <person name="Weller D."/>
            <person name="Belias A.M."/>
            <person name="Liao J."/>
            <person name="Guo S."/>
            <person name="Orsi R.H."/>
            <person name="Wiedmann M."/>
        </authorList>
    </citation>
    <scope>NUCLEOTIDE SEQUENCE [LARGE SCALE GENOMIC DNA]</scope>
    <source>
        <strain evidence="3 4">FSL W9-0585</strain>
    </source>
</reference>
<feature type="transmembrane region" description="Helical" evidence="1">
    <location>
        <begin position="36"/>
        <end position="59"/>
    </location>
</feature>
<dbReference type="Pfam" id="PF04892">
    <property type="entry name" value="VanZ"/>
    <property type="match status" value="1"/>
</dbReference>
<gene>
    <name evidence="3" type="ORF">HPK16_06550</name>
</gene>
<dbReference type="EMBL" id="JABJVM010000005">
    <property type="protein sequence ID" value="MBA3925997.1"/>
    <property type="molecule type" value="Genomic_DNA"/>
</dbReference>
<name>A0A7W1YFT8_9LIST</name>
<evidence type="ECO:0000313" key="3">
    <source>
        <dbReference type="EMBL" id="MBA3925997.1"/>
    </source>
</evidence>
<dbReference type="RefSeq" id="WP_181676205.1">
    <property type="nucleotide sequence ID" value="NZ_JABJVM010000005.1"/>
</dbReference>
<proteinExistence type="predicted"/>
<sequence>MIIYFDYWEVLISIFVIYVCTFSVFKFFFKKNWIYMMYFTIFYIYLAEVVNLTQFPIYAMEGMVAEGNSIWNGLSLVPFSSIDVNNYFLNICLTIPFGFGLPFLMHASWKKIMIASVIFILIIEFSQFIIGVSVGYMFRVFDVDDILFNFVGCMIGYVCFQWFQNTLMLLYRGDKSRFPVLFRDIMRAK</sequence>
<dbReference type="AlphaFoldDB" id="A0A7W1YFT8"/>
<reference evidence="3 4" key="1">
    <citation type="submission" date="2020-05" db="EMBL/GenBank/DDBJ databases">
        <authorList>
            <person name="Carlin C.R."/>
        </authorList>
    </citation>
    <scope>NUCLEOTIDE SEQUENCE [LARGE SCALE GENOMIC DNA]</scope>
    <source>
        <strain evidence="3 4">FSL W9-0585</strain>
    </source>
</reference>
<evidence type="ECO:0000256" key="1">
    <source>
        <dbReference type="SAM" id="Phobius"/>
    </source>
</evidence>
<keyword evidence="1" id="KW-0812">Transmembrane</keyword>
<feature type="transmembrane region" description="Helical" evidence="1">
    <location>
        <begin position="146"/>
        <end position="171"/>
    </location>
</feature>
<dbReference type="InterPro" id="IPR053150">
    <property type="entry name" value="Teicoplanin_resist-assoc"/>
</dbReference>